<dbReference type="Pfam" id="PF00916">
    <property type="entry name" value="Sulfate_transp"/>
    <property type="match status" value="1"/>
</dbReference>
<dbReference type="EMBL" id="JAAOIC020000019">
    <property type="protein sequence ID" value="KAG8040829.1"/>
    <property type="molecule type" value="Genomic_DNA"/>
</dbReference>
<evidence type="ECO:0000313" key="8">
    <source>
        <dbReference type="Proteomes" id="UP000729913"/>
    </source>
</evidence>
<dbReference type="GO" id="GO:0016020">
    <property type="term" value="C:membrane"/>
    <property type="evidence" value="ECO:0007669"/>
    <property type="project" value="UniProtKB-SubCell"/>
</dbReference>
<dbReference type="InterPro" id="IPR011547">
    <property type="entry name" value="SLC26A/SulP_dom"/>
</dbReference>
<feature type="transmembrane region" description="Helical" evidence="5">
    <location>
        <begin position="40"/>
        <end position="56"/>
    </location>
</feature>
<dbReference type="Pfam" id="PF01740">
    <property type="entry name" value="STAS"/>
    <property type="match status" value="1"/>
</dbReference>
<evidence type="ECO:0000256" key="2">
    <source>
        <dbReference type="ARBA" id="ARBA00022692"/>
    </source>
</evidence>
<dbReference type="Proteomes" id="UP000729913">
    <property type="component" value="Unassembled WGS sequence"/>
</dbReference>
<name>A0A8J5R8U2_9HYME</name>
<keyword evidence="2 5" id="KW-0812">Transmembrane</keyword>
<dbReference type="PROSITE" id="PS50801">
    <property type="entry name" value="STAS"/>
    <property type="match status" value="1"/>
</dbReference>
<dbReference type="InterPro" id="IPR002645">
    <property type="entry name" value="STAS_dom"/>
</dbReference>
<feature type="transmembrane region" description="Helical" evidence="5">
    <location>
        <begin position="309"/>
        <end position="332"/>
    </location>
</feature>
<feature type="transmembrane region" description="Helical" evidence="5">
    <location>
        <begin position="94"/>
        <end position="113"/>
    </location>
</feature>
<accession>A0A8J5R8U2</accession>
<feature type="transmembrane region" description="Helical" evidence="5">
    <location>
        <begin position="344"/>
        <end position="366"/>
    </location>
</feature>
<feature type="transmembrane region" description="Helical" evidence="5">
    <location>
        <begin position="144"/>
        <end position="164"/>
    </location>
</feature>
<proteinExistence type="predicted"/>
<comment type="caution">
    <text evidence="7">The sequence shown here is derived from an EMBL/GenBank/DDBJ whole genome shotgun (WGS) entry which is preliminary data.</text>
</comment>
<evidence type="ECO:0000256" key="3">
    <source>
        <dbReference type="ARBA" id="ARBA00022989"/>
    </source>
</evidence>
<keyword evidence="3 5" id="KW-1133">Transmembrane helix</keyword>
<evidence type="ECO:0000259" key="6">
    <source>
        <dbReference type="PROSITE" id="PS50801"/>
    </source>
</evidence>
<reference evidence="7" key="1">
    <citation type="submission" date="2020-03" db="EMBL/GenBank/DDBJ databases">
        <authorList>
            <person name="Chebbi M.A."/>
            <person name="Drezen J.M."/>
        </authorList>
    </citation>
    <scope>NUCLEOTIDE SEQUENCE</scope>
    <source>
        <tissue evidence="7">Whole body</tissue>
    </source>
</reference>
<dbReference type="AlphaFoldDB" id="A0A8J5R8U2"/>
<sequence>MDIPVAKNVLMSVKNKNLKTSLRSLMPVFYWLRKYKWQDYMLSDIISGITVAIMHIPQGMAYALLGNVPPIVGIYMAFFPVLIYFFLERQNMFLWVSTFAIVCLMTGKVVATYSTPISSSVSNNTLFDSSRDLNDSLPMLYSPMQVATAVTFFVGLLQLLMFILRLGIISSLLSESLVSGFTTGAAIYVLISQVKDLLGLELPKRKITHFKLVYTVIDIFNVLKYPNFAALTVSTVTIIIMVLNNEFFKPWLKQKCNMPFPIELIAVISGTIISNYFDLAGHYVIETVGNIPTGLPKPELPTIQLIEDIATDCIAITMVSYTVTLSMALIFAQKLHYEIDSNQELFAMGISNIFGSFFHSIALPGIKIFHYRGGLNFANKDYFKSKLFKLVNIDPQKELKLRSKKAKNQFEMQLNDGNNEKLRFVVIDLSSLSYIDPSGVAILYNIANEFNSIDISVCITGCSGPIYDSILEYDKHISEKPNFLILLTIHDAVTYALSEFTSI</sequence>
<evidence type="ECO:0000256" key="4">
    <source>
        <dbReference type="ARBA" id="ARBA00023136"/>
    </source>
</evidence>
<feature type="transmembrane region" description="Helical" evidence="5">
    <location>
        <begin position="68"/>
        <end position="87"/>
    </location>
</feature>
<feature type="domain" description="STAS" evidence="6">
    <location>
        <begin position="364"/>
        <end position="496"/>
    </location>
</feature>
<evidence type="ECO:0000313" key="7">
    <source>
        <dbReference type="EMBL" id="KAG8040829.1"/>
    </source>
</evidence>
<protein>
    <recommendedName>
        <fullName evidence="6">STAS domain-containing protein</fullName>
    </recommendedName>
</protein>
<feature type="transmembrane region" description="Helical" evidence="5">
    <location>
        <begin position="176"/>
        <end position="194"/>
    </location>
</feature>
<keyword evidence="8" id="KW-1185">Reference proteome</keyword>
<gene>
    <name evidence="7" type="ORF">G9C98_001817</name>
</gene>
<dbReference type="GO" id="GO:0055085">
    <property type="term" value="P:transmembrane transport"/>
    <property type="evidence" value="ECO:0007669"/>
    <property type="project" value="InterPro"/>
</dbReference>
<evidence type="ECO:0000256" key="1">
    <source>
        <dbReference type="ARBA" id="ARBA00004141"/>
    </source>
</evidence>
<dbReference type="OrthoDB" id="288203at2759"/>
<keyword evidence="4 5" id="KW-0472">Membrane</keyword>
<dbReference type="InterPro" id="IPR001902">
    <property type="entry name" value="SLC26A/SulP_fam"/>
</dbReference>
<dbReference type="CDD" id="cd07042">
    <property type="entry name" value="STAS_SulP_like_sulfate_transporter"/>
    <property type="match status" value="1"/>
</dbReference>
<evidence type="ECO:0000256" key="5">
    <source>
        <dbReference type="SAM" id="Phobius"/>
    </source>
</evidence>
<feature type="transmembrane region" description="Helical" evidence="5">
    <location>
        <begin position="228"/>
        <end position="248"/>
    </location>
</feature>
<dbReference type="PANTHER" id="PTHR11814">
    <property type="entry name" value="SULFATE TRANSPORTER"/>
    <property type="match status" value="1"/>
</dbReference>
<organism evidence="7 8">
    <name type="scientific">Cotesia typhae</name>
    <dbReference type="NCBI Taxonomy" id="2053667"/>
    <lineage>
        <taxon>Eukaryota</taxon>
        <taxon>Metazoa</taxon>
        <taxon>Ecdysozoa</taxon>
        <taxon>Arthropoda</taxon>
        <taxon>Hexapoda</taxon>
        <taxon>Insecta</taxon>
        <taxon>Pterygota</taxon>
        <taxon>Neoptera</taxon>
        <taxon>Endopterygota</taxon>
        <taxon>Hymenoptera</taxon>
        <taxon>Apocrita</taxon>
        <taxon>Ichneumonoidea</taxon>
        <taxon>Braconidae</taxon>
        <taxon>Microgastrinae</taxon>
        <taxon>Cotesia</taxon>
    </lineage>
</organism>
<comment type="subcellular location">
    <subcellularLocation>
        <location evidence="1">Membrane</location>
        <topology evidence="1">Multi-pass membrane protein</topology>
    </subcellularLocation>
</comment>
<reference evidence="7" key="2">
    <citation type="submission" date="2021-04" db="EMBL/GenBank/DDBJ databases">
        <title>Genome-wide patterns of bracovirus chromosomal integration into multiple host tissues during parasitism.</title>
        <authorList>
            <person name="Chebbi M.A.C."/>
        </authorList>
    </citation>
    <scope>NUCLEOTIDE SEQUENCE</scope>
    <source>
        <tissue evidence="7">Whole body</tissue>
    </source>
</reference>